<evidence type="ECO:0000313" key="1">
    <source>
        <dbReference type="EMBL" id="MCY6371143.1"/>
    </source>
</evidence>
<dbReference type="Proteomes" id="UP001079657">
    <property type="component" value="Unassembled WGS sequence"/>
</dbReference>
<dbReference type="RefSeq" id="WP_268050000.1">
    <property type="nucleotide sequence ID" value="NZ_JAPQES010000003.1"/>
</dbReference>
<organism evidence="1 2">
    <name type="scientific">Clostridium ganghwense</name>
    <dbReference type="NCBI Taxonomy" id="312089"/>
    <lineage>
        <taxon>Bacteria</taxon>
        <taxon>Bacillati</taxon>
        <taxon>Bacillota</taxon>
        <taxon>Clostridia</taxon>
        <taxon>Eubacteriales</taxon>
        <taxon>Clostridiaceae</taxon>
        <taxon>Clostridium</taxon>
    </lineage>
</organism>
<dbReference type="Pfam" id="PF04402">
    <property type="entry name" value="SIMPL"/>
    <property type="match status" value="1"/>
</dbReference>
<reference evidence="1" key="1">
    <citation type="submission" date="2022-12" db="EMBL/GenBank/DDBJ databases">
        <authorList>
            <person name="Wang J."/>
        </authorList>
    </citation>
    <scope>NUCLEOTIDE SEQUENCE</scope>
    <source>
        <strain evidence="1">HY-42-06</strain>
    </source>
</reference>
<proteinExistence type="predicted"/>
<dbReference type="EMBL" id="JAPQES010000003">
    <property type="protein sequence ID" value="MCY6371143.1"/>
    <property type="molecule type" value="Genomic_DNA"/>
</dbReference>
<gene>
    <name evidence="1" type="ORF">OXH55_10905</name>
</gene>
<protein>
    <submittedName>
        <fullName evidence="1">SIMPL domain-containing protein</fullName>
    </submittedName>
</protein>
<keyword evidence="2" id="KW-1185">Reference proteome</keyword>
<name>A0ABT4CRV2_9CLOT</name>
<dbReference type="PANTHER" id="PTHR34387:SF1">
    <property type="entry name" value="PERIPLASMIC IMMUNOGENIC PROTEIN"/>
    <property type="match status" value="1"/>
</dbReference>
<comment type="caution">
    <text evidence="1">The sequence shown here is derived from an EMBL/GenBank/DDBJ whole genome shotgun (WGS) entry which is preliminary data.</text>
</comment>
<evidence type="ECO:0000313" key="2">
    <source>
        <dbReference type="Proteomes" id="UP001079657"/>
    </source>
</evidence>
<dbReference type="Gene3D" id="3.30.110.170">
    <property type="entry name" value="Protein of unknown function (DUF541), domain 1"/>
    <property type="match status" value="1"/>
</dbReference>
<sequence>MMMPLEMWDNSTSYLPYTNAINLYKKRENYIMQVQGKGRITLKPDTAVIYLGILTENKDLEKAQKENAIRTNRVIDVLKDLGISEDSIETLSYDIKKTYDYIDGKKSFRGYEVKNSLKITVTNLEIVGEVIDTAVESGANIVEKIVFTISNPEIYYVKALNLAVENAVKKSLSIGKTLKIRVNRVPIKITEESYAPRLDLEYTPFDGVAATKSTPIQPRELEITAKVQVIFGYQ</sequence>
<dbReference type="InterPro" id="IPR052022">
    <property type="entry name" value="26kDa_periplasmic_antigen"/>
</dbReference>
<accession>A0ABT4CRV2</accession>
<dbReference type="Gene3D" id="3.30.70.2970">
    <property type="entry name" value="Protein of unknown function (DUF541), domain 2"/>
    <property type="match status" value="1"/>
</dbReference>
<dbReference type="InterPro" id="IPR007497">
    <property type="entry name" value="SIMPL/DUF541"/>
</dbReference>
<dbReference type="PANTHER" id="PTHR34387">
    <property type="entry name" value="SLR1258 PROTEIN"/>
    <property type="match status" value="1"/>
</dbReference>